<name>A0A941B262_9ACTN</name>
<organism evidence="6 7">
    <name type="scientific">Streptomyces tagetis</name>
    <dbReference type="NCBI Taxonomy" id="2820809"/>
    <lineage>
        <taxon>Bacteria</taxon>
        <taxon>Bacillati</taxon>
        <taxon>Actinomycetota</taxon>
        <taxon>Actinomycetes</taxon>
        <taxon>Kitasatosporales</taxon>
        <taxon>Streptomycetaceae</taxon>
        <taxon>Streptomyces</taxon>
    </lineage>
</organism>
<dbReference type="Gene3D" id="3.40.630.30">
    <property type="match status" value="1"/>
</dbReference>
<keyword evidence="7" id="KW-1185">Reference proteome</keyword>
<evidence type="ECO:0000256" key="1">
    <source>
        <dbReference type="ARBA" id="ARBA00003818"/>
    </source>
</evidence>
<evidence type="ECO:0000259" key="5">
    <source>
        <dbReference type="SMART" id="SM01006"/>
    </source>
</evidence>
<evidence type="ECO:0000256" key="3">
    <source>
        <dbReference type="ARBA" id="ARBA00020586"/>
    </source>
</evidence>
<evidence type="ECO:0000256" key="2">
    <source>
        <dbReference type="ARBA" id="ARBA00005102"/>
    </source>
</evidence>
<evidence type="ECO:0000256" key="4">
    <source>
        <dbReference type="ARBA" id="ARBA00031122"/>
    </source>
</evidence>
<dbReference type="AlphaFoldDB" id="A0A941B262"/>
<dbReference type="Pfam" id="PF13523">
    <property type="entry name" value="Acetyltransf_8"/>
    <property type="match status" value="1"/>
</dbReference>
<dbReference type="PANTHER" id="PTHR31438">
    <property type="entry name" value="LYSINE N-ACYLTRANSFERASE C17G9.06C-RELATED"/>
    <property type="match status" value="1"/>
</dbReference>
<dbReference type="GO" id="GO:0019290">
    <property type="term" value="P:siderophore biosynthetic process"/>
    <property type="evidence" value="ECO:0007669"/>
    <property type="project" value="InterPro"/>
</dbReference>
<dbReference type="PANTHER" id="PTHR31438:SF1">
    <property type="entry name" value="LYSINE N-ACYLTRANSFERASE C17G9.06C-RELATED"/>
    <property type="match status" value="1"/>
</dbReference>
<dbReference type="SMART" id="SM01006">
    <property type="entry name" value="AlcB"/>
    <property type="match status" value="1"/>
</dbReference>
<sequence>MRTMTAGIGALTLRPLDPLTDAELVHGWLTHPRATGPERALRLVDVERACMRTAADPHRAAFLGLHDGVPAFLVETSVTAHREAPGGHPAEPGDLGLRFTLAPDAPAGRGFAGAALTATLAHLFADPAVRRIVAAPRPGDPAGPALHAALGFVPASGRAGEGAPPRLCTRERFEEAVFA</sequence>
<comment type="pathway">
    <text evidence="2">Siderophore biosynthesis; mycobactin biosynthesis.</text>
</comment>
<evidence type="ECO:0000313" key="7">
    <source>
        <dbReference type="Proteomes" id="UP000677875"/>
    </source>
</evidence>
<dbReference type="SUPFAM" id="SSF55729">
    <property type="entry name" value="Acyl-CoA N-acyltransferases (Nat)"/>
    <property type="match status" value="1"/>
</dbReference>
<protein>
    <recommendedName>
        <fullName evidence="3">Lysine N-acyltransferase MbtK</fullName>
    </recommendedName>
    <alternativeName>
        <fullName evidence="4">Mycobactin synthase protein K</fullName>
    </alternativeName>
</protein>
<dbReference type="InterPro" id="IPR016181">
    <property type="entry name" value="Acyl_CoA_acyltransferase"/>
</dbReference>
<comment type="function">
    <text evidence="1">Acyltransferase required for the direct transfer of medium- to long-chain fatty acyl moieties from a carrier protein (MbtL) on to the epsilon-amino group of lysine residue in the mycobactin core.</text>
</comment>
<dbReference type="InterPro" id="IPR019432">
    <property type="entry name" value="Acyltransferase_MbtK/IucB-like"/>
</dbReference>
<comment type="caution">
    <text evidence="6">The sequence shown here is derived from an EMBL/GenBank/DDBJ whole genome shotgun (WGS) entry which is preliminary data.</text>
</comment>
<keyword evidence="6" id="KW-0808">Transferase</keyword>
<gene>
    <name evidence="6" type="ORF">J5Y05_21955</name>
</gene>
<accession>A0A941B262</accession>
<dbReference type="GO" id="GO:0016410">
    <property type="term" value="F:N-acyltransferase activity"/>
    <property type="evidence" value="ECO:0007669"/>
    <property type="project" value="TreeGrafter"/>
</dbReference>
<keyword evidence="6" id="KW-0012">Acyltransferase</keyword>
<dbReference type="EMBL" id="JAGPNL010000006">
    <property type="protein sequence ID" value="MBQ0829135.1"/>
    <property type="molecule type" value="Genomic_DNA"/>
</dbReference>
<dbReference type="RefSeq" id="WP_210874755.1">
    <property type="nucleotide sequence ID" value="NZ_JAGPNL010000006.1"/>
</dbReference>
<evidence type="ECO:0000313" key="6">
    <source>
        <dbReference type="EMBL" id="MBQ0829135.1"/>
    </source>
</evidence>
<dbReference type="Proteomes" id="UP000677875">
    <property type="component" value="Unassembled WGS sequence"/>
</dbReference>
<proteinExistence type="predicted"/>
<feature type="domain" description="Acyltransferase MbtK/IucB-like conserved" evidence="5">
    <location>
        <begin position="14"/>
        <end position="60"/>
    </location>
</feature>
<reference evidence="6" key="1">
    <citation type="submission" date="2021-04" db="EMBL/GenBank/DDBJ databases">
        <title>Genome seq and assembly of Streptomyces sp. RG38.</title>
        <authorList>
            <person name="Chhetri G."/>
        </authorList>
    </citation>
    <scope>NUCLEOTIDE SEQUENCE</scope>
    <source>
        <strain evidence="6">RG38</strain>
    </source>
</reference>